<feature type="transmembrane region" description="Helical" evidence="1">
    <location>
        <begin position="118"/>
        <end position="139"/>
    </location>
</feature>
<keyword evidence="3" id="KW-1185">Reference proteome</keyword>
<evidence type="ECO:0000313" key="2">
    <source>
        <dbReference type="EMBL" id="KAJ3648627.1"/>
    </source>
</evidence>
<evidence type="ECO:0000313" key="3">
    <source>
        <dbReference type="Proteomes" id="UP001168821"/>
    </source>
</evidence>
<gene>
    <name evidence="2" type="ORF">Zmor_020419</name>
</gene>
<keyword evidence="1" id="KW-1133">Transmembrane helix</keyword>
<evidence type="ECO:0000256" key="1">
    <source>
        <dbReference type="SAM" id="Phobius"/>
    </source>
</evidence>
<protein>
    <submittedName>
        <fullName evidence="2">Uncharacterized protein</fullName>
    </submittedName>
</protein>
<dbReference type="AlphaFoldDB" id="A0AA38I6S7"/>
<sequence>MLLTDYVPFWLQCVFRAFGILQIDTKWKVVAKIVPIPFWCYYFGNIIKVLCTFDVNVYIEFTNISQYVDDASKIIVFISMGTNLVLYYKRNIDLVALIDKITKIPIKTRNKLTEHSHYLVLVFLAFFNLILISSTGFLTDFGYQMFFYLPLLVSSLDNVFLSFILEDLRQKFKVQ</sequence>
<comment type="caution">
    <text evidence="2">The sequence shown here is derived from an EMBL/GenBank/DDBJ whole genome shotgun (WGS) entry which is preliminary data.</text>
</comment>
<accession>A0AA38I6S7</accession>
<organism evidence="2 3">
    <name type="scientific">Zophobas morio</name>
    <dbReference type="NCBI Taxonomy" id="2755281"/>
    <lineage>
        <taxon>Eukaryota</taxon>
        <taxon>Metazoa</taxon>
        <taxon>Ecdysozoa</taxon>
        <taxon>Arthropoda</taxon>
        <taxon>Hexapoda</taxon>
        <taxon>Insecta</taxon>
        <taxon>Pterygota</taxon>
        <taxon>Neoptera</taxon>
        <taxon>Endopterygota</taxon>
        <taxon>Coleoptera</taxon>
        <taxon>Polyphaga</taxon>
        <taxon>Cucujiformia</taxon>
        <taxon>Tenebrionidae</taxon>
        <taxon>Zophobas</taxon>
    </lineage>
</organism>
<keyword evidence="1" id="KW-0472">Membrane</keyword>
<feature type="transmembrane region" description="Helical" evidence="1">
    <location>
        <begin position="145"/>
        <end position="165"/>
    </location>
</feature>
<keyword evidence="1" id="KW-0812">Transmembrane</keyword>
<proteinExistence type="predicted"/>
<name>A0AA38I6S7_9CUCU</name>
<dbReference type="Proteomes" id="UP001168821">
    <property type="component" value="Unassembled WGS sequence"/>
</dbReference>
<dbReference type="EMBL" id="JALNTZ010000006">
    <property type="protein sequence ID" value="KAJ3648627.1"/>
    <property type="molecule type" value="Genomic_DNA"/>
</dbReference>
<reference evidence="2" key="1">
    <citation type="journal article" date="2023" name="G3 (Bethesda)">
        <title>Whole genome assemblies of Zophobas morio and Tenebrio molitor.</title>
        <authorList>
            <person name="Kaur S."/>
            <person name="Stinson S.A."/>
            <person name="diCenzo G.C."/>
        </authorList>
    </citation>
    <scope>NUCLEOTIDE SEQUENCE</scope>
    <source>
        <strain evidence="2">QUZm001</strain>
    </source>
</reference>